<feature type="compositionally biased region" description="Basic and acidic residues" evidence="4">
    <location>
        <begin position="177"/>
        <end position="188"/>
    </location>
</feature>
<evidence type="ECO:0000256" key="2">
    <source>
        <dbReference type="ARBA" id="ARBA00022884"/>
    </source>
</evidence>
<dbReference type="SUPFAM" id="SSF54768">
    <property type="entry name" value="dsRNA-binding domain-like"/>
    <property type="match status" value="1"/>
</dbReference>
<sequence>MHKNKLQEYLQKSGFPLPVYRTENEGFAHAPKFRSTVVVNGREYKSRLTYSHRKEADQDAAEVALKRIMDDNDTNNIEGCMVLPDLMYCKSILNEYAGKKKTDNPRYTTTQEGGLHSVFISTLVFNESGSCCGLHQIIKSKLTMPMKLHRAKQSAPRTSNMFHEGSSKQGPIKRKHDSINLECKKQPREQGFQVMNAPSEKTHGRRNDASHRRHGKWMNAIGTDTSK</sequence>
<dbReference type="EMBL" id="JASCZI010211592">
    <property type="protein sequence ID" value="MED6194862.1"/>
    <property type="molecule type" value="Genomic_DNA"/>
</dbReference>
<keyword evidence="1" id="KW-0677">Repeat</keyword>
<protein>
    <recommendedName>
        <fullName evidence="5">DRBM domain-containing protein</fullName>
    </recommendedName>
</protein>
<keyword evidence="2 3" id="KW-0694">RNA-binding</keyword>
<dbReference type="PROSITE" id="PS50137">
    <property type="entry name" value="DS_RBD"/>
    <property type="match status" value="1"/>
</dbReference>
<evidence type="ECO:0000313" key="7">
    <source>
        <dbReference type="Proteomes" id="UP001341840"/>
    </source>
</evidence>
<reference evidence="6 7" key="1">
    <citation type="journal article" date="2023" name="Plants (Basel)">
        <title>Bridging the Gap: Combining Genomics and Transcriptomics Approaches to Understand Stylosanthes scabra, an Orphan Legume from the Brazilian Caatinga.</title>
        <authorList>
            <person name="Ferreira-Neto J.R.C."/>
            <person name="da Silva M.D."/>
            <person name="Binneck E."/>
            <person name="de Melo N.F."/>
            <person name="da Silva R.H."/>
            <person name="de Melo A.L.T.M."/>
            <person name="Pandolfi V."/>
            <person name="Bustamante F.O."/>
            <person name="Brasileiro-Vidal A.C."/>
            <person name="Benko-Iseppon A.M."/>
        </authorList>
    </citation>
    <scope>NUCLEOTIDE SEQUENCE [LARGE SCALE GENOMIC DNA]</scope>
    <source>
        <tissue evidence="6">Leaves</tissue>
    </source>
</reference>
<comment type="caution">
    <text evidence="6">The sequence shown here is derived from an EMBL/GenBank/DDBJ whole genome shotgun (WGS) entry which is preliminary data.</text>
</comment>
<evidence type="ECO:0000256" key="3">
    <source>
        <dbReference type="PROSITE-ProRule" id="PRU00266"/>
    </source>
</evidence>
<gene>
    <name evidence="6" type="ORF">PIB30_032518</name>
</gene>
<name>A0ABU6XB33_9FABA</name>
<evidence type="ECO:0000256" key="4">
    <source>
        <dbReference type="SAM" id="MobiDB-lite"/>
    </source>
</evidence>
<dbReference type="SMART" id="SM00358">
    <property type="entry name" value="DSRM"/>
    <property type="match status" value="2"/>
</dbReference>
<dbReference type="Proteomes" id="UP001341840">
    <property type="component" value="Unassembled WGS sequence"/>
</dbReference>
<accession>A0ABU6XB33</accession>
<proteinExistence type="predicted"/>
<dbReference type="PANTHER" id="PTHR46031:SF37">
    <property type="entry name" value="DRBM DOMAIN-CONTAINING PROTEIN"/>
    <property type="match status" value="1"/>
</dbReference>
<dbReference type="InterPro" id="IPR014720">
    <property type="entry name" value="dsRBD_dom"/>
</dbReference>
<keyword evidence="7" id="KW-1185">Reference proteome</keyword>
<feature type="region of interest" description="Disordered" evidence="4">
    <location>
        <begin position="152"/>
        <end position="227"/>
    </location>
</feature>
<organism evidence="6 7">
    <name type="scientific">Stylosanthes scabra</name>
    <dbReference type="NCBI Taxonomy" id="79078"/>
    <lineage>
        <taxon>Eukaryota</taxon>
        <taxon>Viridiplantae</taxon>
        <taxon>Streptophyta</taxon>
        <taxon>Embryophyta</taxon>
        <taxon>Tracheophyta</taxon>
        <taxon>Spermatophyta</taxon>
        <taxon>Magnoliopsida</taxon>
        <taxon>eudicotyledons</taxon>
        <taxon>Gunneridae</taxon>
        <taxon>Pentapetalae</taxon>
        <taxon>rosids</taxon>
        <taxon>fabids</taxon>
        <taxon>Fabales</taxon>
        <taxon>Fabaceae</taxon>
        <taxon>Papilionoideae</taxon>
        <taxon>50 kb inversion clade</taxon>
        <taxon>dalbergioids sensu lato</taxon>
        <taxon>Dalbergieae</taxon>
        <taxon>Pterocarpus clade</taxon>
        <taxon>Stylosanthes</taxon>
    </lineage>
</organism>
<evidence type="ECO:0000256" key="1">
    <source>
        <dbReference type="ARBA" id="ARBA00022737"/>
    </source>
</evidence>
<dbReference type="PANTHER" id="PTHR46031">
    <property type="match status" value="1"/>
</dbReference>
<dbReference type="Pfam" id="PF00035">
    <property type="entry name" value="dsrm"/>
    <property type="match status" value="1"/>
</dbReference>
<feature type="domain" description="DRBM" evidence="5">
    <location>
        <begin position="1"/>
        <end position="70"/>
    </location>
</feature>
<dbReference type="Gene3D" id="3.30.160.20">
    <property type="match status" value="2"/>
</dbReference>
<evidence type="ECO:0000259" key="5">
    <source>
        <dbReference type="PROSITE" id="PS50137"/>
    </source>
</evidence>
<evidence type="ECO:0000313" key="6">
    <source>
        <dbReference type="EMBL" id="MED6194862.1"/>
    </source>
</evidence>
<feature type="compositionally biased region" description="Basic and acidic residues" evidence="4">
    <location>
        <begin position="200"/>
        <end position="210"/>
    </location>
</feature>